<accession>A0A165CXZ5</accession>
<keyword evidence="8" id="KW-1185">Reference proteome</keyword>
<evidence type="ECO:0000313" key="7">
    <source>
        <dbReference type="EMBL" id="KZT51645.1"/>
    </source>
</evidence>
<dbReference type="InterPro" id="IPR007728">
    <property type="entry name" value="Pre-SET_dom"/>
</dbReference>
<dbReference type="GO" id="GO:0042054">
    <property type="term" value="F:histone methyltransferase activity"/>
    <property type="evidence" value="ECO:0007669"/>
    <property type="project" value="InterPro"/>
</dbReference>
<dbReference type="SUPFAM" id="SSF82199">
    <property type="entry name" value="SET domain"/>
    <property type="match status" value="1"/>
</dbReference>
<dbReference type="PANTHER" id="PTHR46223">
    <property type="entry name" value="HISTONE-LYSINE N-METHYLTRANSFERASE SUV39H"/>
    <property type="match status" value="1"/>
</dbReference>
<protein>
    <submittedName>
        <fullName evidence="7">SET domain-containing protein</fullName>
    </submittedName>
</protein>
<dbReference type="GO" id="GO:0008270">
    <property type="term" value="F:zinc ion binding"/>
    <property type="evidence" value="ECO:0007669"/>
    <property type="project" value="InterPro"/>
</dbReference>
<comment type="subcellular location">
    <subcellularLocation>
        <location evidence="1">Chromosome</location>
    </subcellularLocation>
</comment>
<organism evidence="7 8">
    <name type="scientific">Calocera cornea HHB12733</name>
    <dbReference type="NCBI Taxonomy" id="1353952"/>
    <lineage>
        <taxon>Eukaryota</taxon>
        <taxon>Fungi</taxon>
        <taxon>Dikarya</taxon>
        <taxon>Basidiomycota</taxon>
        <taxon>Agaricomycotina</taxon>
        <taxon>Dacrymycetes</taxon>
        <taxon>Dacrymycetales</taxon>
        <taxon>Dacrymycetaceae</taxon>
        <taxon>Calocera</taxon>
    </lineage>
</organism>
<feature type="non-terminal residue" evidence="7">
    <location>
        <position position="182"/>
    </location>
</feature>
<dbReference type="OrthoDB" id="308383at2759"/>
<feature type="domain" description="Pre-SET" evidence="6">
    <location>
        <begin position="43"/>
        <end position="130"/>
    </location>
</feature>
<keyword evidence="4" id="KW-0808">Transferase</keyword>
<dbReference type="Pfam" id="PF05033">
    <property type="entry name" value="Pre-SET"/>
    <property type="match status" value="1"/>
</dbReference>
<dbReference type="EMBL" id="KV424098">
    <property type="protein sequence ID" value="KZT51645.1"/>
    <property type="molecule type" value="Genomic_DNA"/>
</dbReference>
<dbReference type="GO" id="GO:0005634">
    <property type="term" value="C:nucleus"/>
    <property type="evidence" value="ECO:0007669"/>
    <property type="project" value="InterPro"/>
</dbReference>
<sequence length="182" mass="19960">MTRSEERQFHFDLLRAKLKATEVGAGELSLSPSIPAQALRSLVEFEYLEGPNKLPSTRASRDILNRPHCTCATVCVASSCECLRFGARLGLTAPAYDAEERLRTPEVDTEYILECGPQCACSASAICGNRRSQDGLDYDLELYWHSTFGYGVRALEAIPAGEFLATYTGSTLSERQAAKLEA</sequence>
<evidence type="ECO:0000256" key="2">
    <source>
        <dbReference type="ARBA" id="ARBA00022454"/>
    </source>
</evidence>
<evidence type="ECO:0000259" key="6">
    <source>
        <dbReference type="Pfam" id="PF05033"/>
    </source>
</evidence>
<dbReference type="STRING" id="1353952.A0A165CXZ5"/>
<dbReference type="Proteomes" id="UP000076842">
    <property type="component" value="Unassembled WGS sequence"/>
</dbReference>
<reference evidence="7 8" key="1">
    <citation type="journal article" date="2016" name="Mol. Biol. Evol.">
        <title>Comparative Genomics of Early-Diverging Mushroom-Forming Fungi Provides Insights into the Origins of Lignocellulose Decay Capabilities.</title>
        <authorList>
            <person name="Nagy L.G."/>
            <person name="Riley R."/>
            <person name="Tritt A."/>
            <person name="Adam C."/>
            <person name="Daum C."/>
            <person name="Floudas D."/>
            <person name="Sun H."/>
            <person name="Yadav J.S."/>
            <person name="Pangilinan J."/>
            <person name="Larsson K.H."/>
            <person name="Matsuura K."/>
            <person name="Barry K."/>
            <person name="Labutti K."/>
            <person name="Kuo R."/>
            <person name="Ohm R.A."/>
            <person name="Bhattacharya S.S."/>
            <person name="Shirouzu T."/>
            <person name="Yoshinaga Y."/>
            <person name="Martin F.M."/>
            <person name="Grigoriev I.V."/>
            <person name="Hibbett D.S."/>
        </authorList>
    </citation>
    <scope>NUCLEOTIDE SEQUENCE [LARGE SCALE GENOMIC DNA]</scope>
    <source>
        <strain evidence="7 8">HHB12733</strain>
    </source>
</reference>
<dbReference type="Gene3D" id="2.170.270.10">
    <property type="entry name" value="SET domain"/>
    <property type="match status" value="1"/>
</dbReference>
<dbReference type="AlphaFoldDB" id="A0A165CXZ5"/>
<keyword evidence="2" id="KW-0158">Chromosome</keyword>
<proteinExistence type="predicted"/>
<keyword evidence="5" id="KW-0949">S-adenosyl-L-methionine</keyword>
<evidence type="ECO:0000256" key="3">
    <source>
        <dbReference type="ARBA" id="ARBA00022603"/>
    </source>
</evidence>
<dbReference type="InterPro" id="IPR046341">
    <property type="entry name" value="SET_dom_sf"/>
</dbReference>
<evidence type="ECO:0000256" key="1">
    <source>
        <dbReference type="ARBA" id="ARBA00004286"/>
    </source>
</evidence>
<dbReference type="PANTHER" id="PTHR46223:SF3">
    <property type="entry name" value="HISTONE-LYSINE N-METHYLTRANSFERASE SET-23"/>
    <property type="match status" value="1"/>
</dbReference>
<name>A0A165CXZ5_9BASI</name>
<dbReference type="InParanoid" id="A0A165CXZ5"/>
<dbReference type="GO" id="GO:0005694">
    <property type="term" value="C:chromosome"/>
    <property type="evidence" value="ECO:0007669"/>
    <property type="project" value="UniProtKB-SubCell"/>
</dbReference>
<evidence type="ECO:0000256" key="5">
    <source>
        <dbReference type="ARBA" id="ARBA00022691"/>
    </source>
</evidence>
<dbReference type="GO" id="GO:0032259">
    <property type="term" value="P:methylation"/>
    <property type="evidence" value="ECO:0007669"/>
    <property type="project" value="UniProtKB-KW"/>
</dbReference>
<dbReference type="InterPro" id="IPR050973">
    <property type="entry name" value="H3K9_Histone-Lys_N-MTase"/>
</dbReference>
<keyword evidence="3" id="KW-0489">Methyltransferase</keyword>
<evidence type="ECO:0000313" key="8">
    <source>
        <dbReference type="Proteomes" id="UP000076842"/>
    </source>
</evidence>
<evidence type="ECO:0000256" key="4">
    <source>
        <dbReference type="ARBA" id="ARBA00022679"/>
    </source>
</evidence>
<gene>
    <name evidence="7" type="ORF">CALCODRAFT_487774</name>
</gene>